<dbReference type="KEGG" id="csl:COCSUDRAFT_15621"/>
<dbReference type="CDD" id="cd02947">
    <property type="entry name" value="TRX_family"/>
    <property type="match status" value="1"/>
</dbReference>
<reference evidence="2 3" key="1">
    <citation type="journal article" date="2012" name="Genome Biol.">
        <title>The genome of the polar eukaryotic microalga coccomyxa subellipsoidea reveals traits of cold adaptation.</title>
        <authorList>
            <person name="Blanc G."/>
            <person name="Agarkova I."/>
            <person name="Grimwood J."/>
            <person name="Kuo A."/>
            <person name="Brueggeman A."/>
            <person name="Dunigan D."/>
            <person name="Gurnon J."/>
            <person name="Ladunga I."/>
            <person name="Lindquist E."/>
            <person name="Lucas S."/>
            <person name="Pangilinan J."/>
            <person name="Proschold T."/>
            <person name="Salamov A."/>
            <person name="Schmutz J."/>
            <person name="Weeks D."/>
            <person name="Yamada T."/>
            <person name="Claverie J.M."/>
            <person name="Grigoriev I."/>
            <person name="Van Etten J."/>
            <person name="Lomsadze A."/>
            <person name="Borodovsky M."/>
        </authorList>
    </citation>
    <scope>NUCLEOTIDE SEQUENCE [LARGE SCALE GENOMIC DNA]</scope>
    <source>
        <strain evidence="2 3">C-169</strain>
    </source>
</reference>
<dbReference type="InterPro" id="IPR044176">
    <property type="entry name" value="TRL4_chloroplastic"/>
</dbReference>
<dbReference type="SUPFAM" id="SSF52833">
    <property type="entry name" value="Thioredoxin-like"/>
    <property type="match status" value="1"/>
</dbReference>
<evidence type="ECO:0000313" key="3">
    <source>
        <dbReference type="Proteomes" id="UP000007264"/>
    </source>
</evidence>
<sequence>MLVLRIQVVVDFFKTACGSCRYIQPGFIKLCRASVERHSPVMFLRHNIFDEYEELSELSDKFKIKAVPLFYFFKGGQVVEKFATRERRRIAKAINTHAGYEVLDPN</sequence>
<dbReference type="OrthoDB" id="10263751at2759"/>
<dbReference type="AlphaFoldDB" id="I0YXN3"/>
<proteinExistence type="predicted"/>
<comment type="caution">
    <text evidence="2">The sequence shown here is derived from an EMBL/GenBank/DDBJ whole genome shotgun (WGS) entry which is preliminary data.</text>
</comment>
<evidence type="ECO:0000313" key="2">
    <source>
        <dbReference type="EMBL" id="EIE23152.1"/>
    </source>
</evidence>
<dbReference type="GeneID" id="17041140"/>
<dbReference type="STRING" id="574566.I0YXN3"/>
<keyword evidence="3" id="KW-1185">Reference proteome</keyword>
<organism evidence="2 3">
    <name type="scientific">Coccomyxa subellipsoidea (strain C-169)</name>
    <name type="common">Green microalga</name>
    <dbReference type="NCBI Taxonomy" id="574566"/>
    <lineage>
        <taxon>Eukaryota</taxon>
        <taxon>Viridiplantae</taxon>
        <taxon>Chlorophyta</taxon>
        <taxon>core chlorophytes</taxon>
        <taxon>Trebouxiophyceae</taxon>
        <taxon>Trebouxiophyceae incertae sedis</taxon>
        <taxon>Coccomyxaceae</taxon>
        <taxon>Coccomyxa</taxon>
        <taxon>Coccomyxa subellipsoidea</taxon>
    </lineage>
</organism>
<dbReference type="PANTHER" id="PTHR47912:SF1">
    <property type="entry name" value="THIOREDOXIN-LIKE 4, CHLOROPLASTIC"/>
    <property type="match status" value="1"/>
</dbReference>
<dbReference type="PANTHER" id="PTHR47912">
    <property type="entry name" value="THIOREDOXIN-LIKE 4, CHLOROPLASTIC"/>
    <property type="match status" value="1"/>
</dbReference>
<name>I0YXN3_COCSC</name>
<protein>
    <recommendedName>
        <fullName evidence="1">Thioredoxin domain-containing protein</fullName>
    </recommendedName>
</protein>
<dbReference type="InterPro" id="IPR013766">
    <property type="entry name" value="Thioredoxin_domain"/>
</dbReference>
<dbReference type="Gene3D" id="3.40.30.10">
    <property type="entry name" value="Glutaredoxin"/>
    <property type="match status" value="1"/>
</dbReference>
<dbReference type="Pfam" id="PF00085">
    <property type="entry name" value="Thioredoxin"/>
    <property type="match status" value="1"/>
</dbReference>
<dbReference type="EMBL" id="AGSI01000008">
    <property type="protein sequence ID" value="EIE23152.1"/>
    <property type="molecule type" value="Genomic_DNA"/>
</dbReference>
<dbReference type="InterPro" id="IPR036249">
    <property type="entry name" value="Thioredoxin-like_sf"/>
</dbReference>
<dbReference type="eggNOG" id="KOG2151">
    <property type="taxonomic scope" value="Eukaryota"/>
</dbReference>
<dbReference type="Proteomes" id="UP000007264">
    <property type="component" value="Unassembled WGS sequence"/>
</dbReference>
<evidence type="ECO:0000259" key="1">
    <source>
        <dbReference type="Pfam" id="PF00085"/>
    </source>
</evidence>
<accession>I0YXN3</accession>
<dbReference type="RefSeq" id="XP_005647696.1">
    <property type="nucleotide sequence ID" value="XM_005647639.1"/>
</dbReference>
<gene>
    <name evidence="2" type="ORF">COCSUDRAFT_15621</name>
</gene>
<feature type="domain" description="Thioredoxin" evidence="1">
    <location>
        <begin position="7"/>
        <end position="95"/>
    </location>
</feature>